<keyword evidence="5 7" id="KW-1133">Transmembrane helix</keyword>
<dbReference type="InterPro" id="IPR000515">
    <property type="entry name" value="MetI-like"/>
</dbReference>
<evidence type="ECO:0000259" key="8">
    <source>
        <dbReference type="PROSITE" id="PS50928"/>
    </source>
</evidence>
<evidence type="ECO:0000256" key="4">
    <source>
        <dbReference type="ARBA" id="ARBA00022692"/>
    </source>
</evidence>
<evidence type="ECO:0000256" key="7">
    <source>
        <dbReference type="RuleBase" id="RU363032"/>
    </source>
</evidence>
<dbReference type="SUPFAM" id="SSF161098">
    <property type="entry name" value="MetI-like"/>
    <property type="match status" value="1"/>
</dbReference>
<keyword evidence="4 7" id="KW-0812">Transmembrane</keyword>
<feature type="transmembrane region" description="Helical" evidence="7">
    <location>
        <begin position="155"/>
        <end position="173"/>
    </location>
</feature>
<evidence type="ECO:0000313" key="9">
    <source>
        <dbReference type="EMBL" id="RGB81005.1"/>
    </source>
</evidence>
<evidence type="ECO:0000313" key="10">
    <source>
        <dbReference type="Proteomes" id="UP000260773"/>
    </source>
</evidence>
<reference evidence="9 10" key="1">
    <citation type="submission" date="2018-08" db="EMBL/GenBank/DDBJ databases">
        <title>A genome reference for cultivated species of the human gut microbiota.</title>
        <authorList>
            <person name="Zou Y."/>
            <person name="Xue W."/>
            <person name="Luo G."/>
        </authorList>
    </citation>
    <scope>NUCLEOTIDE SEQUENCE [LARGE SCALE GENOMIC DNA]</scope>
    <source>
        <strain evidence="9 10">AF45-17</strain>
    </source>
</reference>
<accession>A0A3E2TQP2</accession>
<evidence type="ECO:0000256" key="1">
    <source>
        <dbReference type="ARBA" id="ARBA00004651"/>
    </source>
</evidence>
<evidence type="ECO:0000256" key="6">
    <source>
        <dbReference type="ARBA" id="ARBA00023136"/>
    </source>
</evidence>
<comment type="caution">
    <text evidence="9">The sequence shown here is derived from an EMBL/GenBank/DDBJ whole genome shotgun (WGS) entry which is preliminary data.</text>
</comment>
<sequence>MATDNNGFQIVGPKQISAPVLSEQTKHRLPSVSFAILGMIVLGCLLANVTATKDPSYMDLMNYTKAPNREFLFGTDNLGRDIFSCIWYGGRISLSVGVIATVISTVLAILYGSVSGLASDMVDTIMMRGAEIVLTIPSILLVIFIQAVLGEPTTLSIAFVIGITSWCSIAKVVRTEVRQLRKSEYIVASKCMGGSFFHILIRHLGPNFISAIMFMVVMNMRSAIVTESTLSFMGMGLPLEVISWGSLLSLSDKALMTKAWWIIMIPGLFLIVVLFCLTNIGNWLRTSVSQKESNL</sequence>
<keyword evidence="6 7" id="KW-0472">Membrane</keyword>
<dbReference type="Proteomes" id="UP000260773">
    <property type="component" value="Unassembled WGS sequence"/>
</dbReference>
<dbReference type="AlphaFoldDB" id="A0A3E2TQP2"/>
<dbReference type="GO" id="GO:0005886">
    <property type="term" value="C:plasma membrane"/>
    <property type="evidence" value="ECO:0007669"/>
    <property type="project" value="UniProtKB-SubCell"/>
</dbReference>
<feature type="transmembrane region" description="Helical" evidence="7">
    <location>
        <begin position="230"/>
        <end position="248"/>
    </location>
</feature>
<evidence type="ECO:0000256" key="2">
    <source>
        <dbReference type="ARBA" id="ARBA00022448"/>
    </source>
</evidence>
<gene>
    <name evidence="9" type="ORF">DW070_04195</name>
</gene>
<organism evidence="9 10">
    <name type="scientific">Coprococcus catus</name>
    <dbReference type="NCBI Taxonomy" id="116085"/>
    <lineage>
        <taxon>Bacteria</taxon>
        <taxon>Bacillati</taxon>
        <taxon>Bacillota</taxon>
        <taxon>Clostridia</taxon>
        <taxon>Lachnospirales</taxon>
        <taxon>Lachnospiraceae</taxon>
        <taxon>Coprococcus</taxon>
    </lineage>
</organism>
<dbReference type="InterPro" id="IPR035906">
    <property type="entry name" value="MetI-like_sf"/>
</dbReference>
<dbReference type="RefSeq" id="WP_015514633.1">
    <property type="nucleotide sequence ID" value="NZ_JAQDKA010000005.1"/>
</dbReference>
<dbReference type="Gene3D" id="1.10.3720.10">
    <property type="entry name" value="MetI-like"/>
    <property type="match status" value="1"/>
</dbReference>
<dbReference type="PANTHER" id="PTHR43386:SF1">
    <property type="entry name" value="D,D-DIPEPTIDE TRANSPORT SYSTEM PERMEASE PROTEIN DDPC-RELATED"/>
    <property type="match status" value="1"/>
</dbReference>
<feature type="domain" description="ABC transmembrane type-1" evidence="8">
    <location>
        <begin position="90"/>
        <end position="281"/>
    </location>
</feature>
<comment type="subcellular location">
    <subcellularLocation>
        <location evidence="1 7">Cell membrane</location>
        <topology evidence="1 7">Multi-pass membrane protein</topology>
    </subcellularLocation>
</comment>
<evidence type="ECO:0000256" key="5">
    <source>
        <dbReference type="ARBA" id="ARBA00022989"/>
    </source>
</evidence>
<proteinExistence type="inferred from homology"/>
<dbReference type="InterPro" id="IPR050366">
    <property type="entry name" value="BP-dependent_transpt_permease"/>
</dbReference>
<protein>
    <submittedName>
        <fullName evidence="9">ABC transporter permease</fullName>
    </submittedName>
</protein>
<keyword evidence="3" id="KW-1003">Cell membrane</keyword>
<feature type="transmembrane region" description="Helical" evidence="7">
    <location>
        <begin position="132"/>
        <end position="149"/>
    </location>
</feature>
<keyword evidence="2 7" id="KW-0813">Transport</keyword>
<feature type="transmembrane region" description="Helical" evidence="7">
    <location>
        <begin position="260"/>
        <end position="280"/>
    </location>
</feature>
<dbReference type="EMBL" id="QVEP01000007">
    <property type="protein sequence ID" value="RGB81005.1"/>
    <property type="molecule type" value="Genomic_DNA"/>
</dbReference>
<comment type="similarity">
    <text evidence="7">Belongs to the binding-protein-dependent transport system permease family.</text>
</comment>
<evidence type="ECO:0000256" key="3">
    <source>
        <dbReference type="ARBA" id="ARBA00022475"/>
    </source>
</evidence>
<dbReference type="PROSITE" id="PS50928">
    <property type="entry name" value="ABC_TM1"/>
    <property type="match status" value="1"/>
</dbReference>
<dbReference type="PANTHER" id="PTHR43386">
    <property type="entry name" value="OLIGOPEPTIDE TRANSPORT SYSTEM PERMEASE PROTEIN APPC"/>
    <property type="match status" value="1"/>
</dbReference>
<feature type="transmembrane region" description="Helical" evidence="7">
    <location>
        <begin position="32"/>
        <end position="51"/>
    </location>
</feature>
<dbReference type="Pfam" id="PF00528">
    <property type="entry name" value="BPD_transp_1"/>
    <property type="match status" value="1"/>
</dbReference>
<feature type="transmembrane region" description="Helical" evidence="7">
    <location>
        <begin position="92"/>
        <end position="111"/>
    </location>
</feature>
<name>A0A3E2TQP2_9FIRM</name>
<dbReference type="GO" id="GO:0055085">
    <property type="term" value="P:transmembrane transport"/>
    <property type="evidence" value="ECO:0007669"/>
    <property type="project" value="InterPro"/>
</dbReference>